<evidence type="ECO:0000256" key="4">
    <source>
        <dbReference type="ARBA" id="ARBA00035175"/>
    </source>
</evidence>
<dbReference type="FunFam" id="2.40.50.100:FF:000020">
    <property type="entry name" value="50S ribosomal protein L27"/>
    <property type="match status" value="1"/>
</dbReference>
<dbReference type="EMBL" id="PFIJ01000011">
    <property type="protein sequence ID" value="PIX29240.1"/>
    <property type="molecule type" value="Genomic_DNA"/>
</dbReference>
<comment type="similarity">
    <text evidence="1">Belongs to the bacterial ribosomal protein bL27 family.</text>
</comment>
<gene>
    <name evidence="7" type="ORF">COZ64_00640</name>
</gene>
<evidence type="ECO:0000256" key="1">
    <source>
        <dbReference type="ARBA" id="ARBA00010797"/>
    </source>
</evidence>
<evidence type="ECO:0000256" key="5">
    <source>
        <dbReference type="ARBA" id="ARBA00035477"/>
    </source>
</evidence>
<name>A0A2H9N629_9BACT</name>
<feature type="region of interest" description="Disordered" evidence="6">
    <location>
        <begin position="1"/>
        <end position="20"/>
    </location>
</feature>
<dbReference type="SUPFAM" id="SSF110324">
    <property type="entry name" value="Ribosomal L27 protein-like"/>
    <property type="match status" value="1"/>
</dbReference>
<dbReference type="InterPro" id="IPR018261">
    <property type="entry name" value="Ribosomal_bL27_CS"/>
</dbReference>
<dbReference type="Pfam" id="PF01016">
    <property type="entry name" value="Ribosomal_L27"/>
    <property type="match status" value="1"/>
</dbReference>
<dbReference type="GO" id="GO:0003735">
    <property type="term" value="F:structural constituent of ribosome"/>
    <property type="evidence" value="ECO:0007669"/>
    <property type="project" value="InterPro"/>
</dbReference>
<dbReference type="GO" id="GO:0006412">
    <property type="term" value="P:translation"/>
    <property type="evidence" value="ECO:0007669"/>
    <property type="project" value="InterPro"/>
</dbReference>
<dbReference type="AlphaFoldDB" id="A0A2H9N629"/>
<comment type="caution">
    <text evidence="7">The sequence shown here is derived from an EMBL/GenBank/DDBJ whole genome shotgun (WGS) entry which is preliminary data.</text>
</comment>
<evidence type="ECO:0000313" key="7">
    <source>
        <dbReference type="EMBL" id="PIX29240.1"/>
    </source>
</evidence>
<dbReference type="PROSITE" id="PS00831">
    <property type="entry name" value="RIBOSOMAL_L27"/>
    <property type="match status" value="1"/>
</dbReference>
<protein>
    <recommendedName>
        <fullName evidence="4">Large ribosomal subunit protein bL27</fullName>
    </recommendedName>
    <alternativeName>
        <fullName evidence="5">50S ribosomal protein L27</fullName>
    </alternativeName>
</protein>
<keyword evidence="3" id="KW-0687">Ribonucleoprotein</keyword>
<reference evidence="8" key="1">
    <citation type="submission" date="2017-09" db="EMBL/GenBank/DDBJ databases">
        <title>Depth-based differentiation of microbial function through sediment-hosted aquifers and enrichment of novel symbionts in the deep terrestrial subsurface.</title>
        <authorList>
            <person name="Probst A.J."/>
            <person name="Ladd B."/>
            <person name="Jarett J.K."/>
            <person name="Geller-Mcgrath D.E."/>
            <person name="Sieber C.M.K."/>
            <person name="Emerson J.B."/>
            <person name="Anantharaman K."/>
            <person name="Thomas B.C."/>
            <person name="Malmstrom R."/>
            <person name="Stieglmeier M."/>
            <person name="Klingl A."/>
            <person name="Woyke T."/>
            <person name="Ryan C.M."/>
            <person name="Banfield J.F."/>
        </authorList>
    </citation>
    <scope>NUCLEOTIDE SEQUENCE [LARGE SCALE GENOMIC DNA]</scope>
</reference>
<evidence type="ECO:0000256" key="3">
    <source>
        <dbReference type="ARBA" id="ARBA00023274"/>
    </source>
</evidence>
<proteinExistence type="inferred from homology"/>
<dbReference type="Proteomes" id="UP000236842">
    <property type="component" value="Unassembled WGS sequence"/>
</dbReference>
<evidence type="ECO:0000256" key="6">
    <source>
        <dbReference type="SAM" id="MobiDB-lite"/>
    </source>
</evidence>
<evidence type="ECO:0000313" key="8">
    <source>
        <dbReference type="Proteomes" id="UP000236842"/>
    </source>
</evidence>
<accession>A0A2H9N629</accession>
<keyword evidence="2 7" id="KW-0689">Ribosomal protein</keyword>
<dbReference type="PANTHER" id="PTHR15893">
    <property type="entry name" value="RIBOSOMAL PROTEIN L27"/>
    <property type="match status" value="1"/>
</dbReference>
<evidence type="ECO:0000256" key="2">
    <source>
        <dbReference type="ARBA" id="ARBA00022980"/>
    </source>
</evidence>
<dbReference type="GO" id="GO:0022625">
    <property type="term" value="C:cytosolic large ribosomal subunit"/>
    <property type="evidence" value="ECO:0007669"/>
    <property type="project" value="TreeGrafter"/>
</dbReference>
<dbReference type="InterPro" id="IPR001684">
    <property type="entry name" value="Ribosomal_bL27"/>
</dbReference>
<dbReference type="PANTHER" id="PTHR15893:SF0">
    <property type="entry name" value="LARGE RIBOSOMAL SUBUNIT PROTEIN BL27M"/>
    <property type="match status" value="1"/>
</dbReference>
<dbReference type="Gene3D" id="2.40.50.100">
    <property type="match status" value="1"/>
</dbReference>
<organism evidence="7 8">
    <name type="scientific">Candidatus Brennerbacteria bacterium CG_4_8_14_3_um_filter_43_14</name>
    <dbReference type="NCBI Taxonomy" id="1974521"/>
    <lineage>
        <taxon>Bacteria</taxon>
        <taxon>Candidatus Brenneribacteriota</taxon>
    </lineage>
</organism>
<sequence length="90" mass="9893">MAHTKAGGSTKLGRDSGPKYLGVKVSDGQTIRAGEIIIRQRGTHYHAGIGSKKGSDDTIYAMKQGKVKFTSKMVRRFDDSRKQRVTVQVL</sequence>
<dbReference type="PRINTS" id="PR00063">
    <property type="entry name" value="RIBOSOMALL27"/>
</dbReference>